<evidence type="ECO:0000256" key="6">
    <source>
        <dbReference type="ARBA" id="ARBA00022741"/>
    </source>
</evidence>
<evidence type="ECO:0000256" key="1">
    <source>
        <dbReference type="ARBA" id="ARBA00001946"/>
    </source>
</evidence>
<evidence type="ECO:0000256" key="8">
    <source>
        <dbReference type="ARBA" id="ARBA00022842"/>
    </source>
</evidence>
<dbReference type="SMART" id="SM01265">
    <property type="entry name" value="Mab-21"/>
    <property type="match status" value="1"/>
</dbReference>
<dbReference type="GO" id="GO:0046872">
    <property type="term" value="F:metal ion binding"/>
    <property type="evidence" value="ECO:0007669"/>
    <property type="project" value="UniProtKB-KW"/>
</dbReference>
<dbReference type="OrthoDB" id="5949259at2759"/>
<keyword evidence="12" id="KW-1185">Reference proteome</keyword>
<comment type="similarity">
    <text evidence="2">Belongs to the mab-21 family.</text>
</comment>
<protein>
    <submittedName>
        <fullName evidence="11">Uncharacterized protein</fullName>
    </submittedName>
</protein>
<evidence type="ECO:0000256" key="5">
    <source>
        <dbReference type="ARBA" id="ARBA00022723"/>
    </source>
</evidence>
<evidence type="ECO:0000259" key="9">
    <source>
        <dbReference type="Pfam" id="PF03281"/>
    </source>
</evidence>
<dbReference type="PANTHER" id="PTHR10656">
    <property type="entry name" value="CELL FATE DETERMINING PROTEIN MAB21-RELATED"/>
    <property type="match status" value="1"/>
</dbReference>
<dbReference type="Pfam" id="PF20266">
    <property type="entry name" value="Mab-21_C"/>
    <property type="match status" value="1"/>
</dbReference>
<dbReference type="GO" id="GO:0016779">
    <property type="term" value="F:nucleotidyltransferase activity"/>
    <property type="evidence" value="ECO:0007669"/>
    <property type="project" value="UniProtKB-KW"/>
</dbReference>
<name>A0A7M5XLA7_9CNID</name>
<sequence length="595" mass="67894">MATAHIKNDLEATLDDLFILDEKASKIFQNINHRWVYNKLDRFKLHPELGEKFRVFLDEQLSVSGSIEERASICRWFIKKGPQDPIITMELDSMYCVGEIPSLDTCPDVEIIQEHLGFYKMKQSTINSCYEMAYDPQILEAFASTETYNPRRVMVGGHGGSDEPPSTSESNRKKMLSLLEELKSDANCYLRVDIMTEILGLMIVDGKQDAENTKREGPSLECEMHLNYTLNMTLGEMAEKCGWPIKEYWFPASALDDLSNGTEEPPRMKRCVDNIGDLIYRAFPDNSSTPDVTAMSKILQMFLEKADCTSSLIPLIIEIAGVISKRNFMPFICFNEFGPLFFDNVPSLKVQQWPGIADKFLSRTGKFWPMQNMVDLIVANGCHIVPKSFEGGDKKADWRISFSAAELELTKIQTEKHRKCYLVAKCIYYARIKSSVTDQDKSLPSYFLKTTWFNLLEQHPVSWFEDRTIFDIIGELYGELAVCFGTGYMENIFISKMNILREVDRSKLEEAEIMCRAIAVDPSAYLPDDLIHVMKVGKSALKFGEYMLEFMEKTDLKMLDGIYKLIHPPINNSVEKVTSKPAMVGIVYDSDSDLD</sequence>
<feature type="domain" description="Mab-21-like nucleotidyltransferase" evidence="9">
    <location>
        <begin position="343"/>
        <end position="409"/>
    </location>
</feature>
<evidence type="ECO:0000256" key="4">
    <source>
        <dbReference type="ARBA" id="ARBA00022695"/>
    </source>
</evidence>
<evidence type="ECO:0000313" key="11">
    <source>
        <dbReference type="EnsemblMetazoa" id="CLYHEMP025330.1"/>
    </source>
</evidence>
<feature type="domain" description="Mab-21-like HhH/H2TH-like" evidence="10">
    <location>
        <begin position="418"/>
        <end position="510"/>
    </location>
</feature>
<dbReference type="InterPro" id="IPR046903">
    <property type="entry name" value="Mab-21-like_nuc_Trfase"/>
</dbReference>
<dbReference type="Proteomes" id="UP000594262">
    <property type="component" value="Unplaced"/>
</dbReference>
<evidence type="ECO:0000256" key="3">
    <source>
        <dbReference type="ARBA" id="ARBA00022679"/>
    </source>
</evidence>
<dbReference type="GO" id="GO:0005524">
    <property type="term" value="F:ATP binding"/>
    <property type="evidence" value="ECO:0007669"/>
    <property type="project" value="UniProtKB-KW"/>
</dbReference>
<evidence type="ECO:0000256" key="7">
    <source>
        <dbReference type="ARBA" id="ARBA00022840"/>
    </source>
</evidence>
<dbReference type="EnsemblMetazoa" id="CLYHEMT025330.1">
    <property type="protein sequence ID" value="CLYHEMP025330.1"/>
    <property type="gene ID" value="CLYHEMG025330"/>
</dbReference>
<dbReference type="PANTHER" id="PTHR10656:SF42">
    <property type="entry name" value="CYCLIC GMP-AMP SYNTHASE-LIKE PROTEIN-RELATED"/>
    <property type="match status" value="1"/>
</dbReference>
<dbReference type="AlphaFoldDB" id="A0A7M5XLA7"/>
<keyword evidence="7" id="KW-0067">ATP-binding</keyword>
<organism evidence="11 12">
    <name type="scientific">Clytia hemisphaerica</name>
    <dbReference type="NCBI Taxonomy" id="252671"/>
    <lineage>
        <taxon>Eukaryota</taxon>
        <taxon>Metazoa</taxon>
        <taxon>Cnidaria</taxon>
        <taxon>Hydrozoa</taxon>
        <taxon>Hydroidolina</taxon>
        <taxon>Leptothecata</taxon>
        <taxon>Obeliida</taxon>
        <taxon>Clytiidae</taxon>
        <taxon>Clytia</taxon>
    </lineage>
</organism>
<accession>A0A7M5XLA7</accession>
<dbReference type="Pfam" id="PF03281">
    <property type="entry name" value="Mab-21"/>
    <property type="match status" value="1"/>
</dbReference>
<evidence type="ECO:0000313" key="12">
    <source>
        <dbReference type="Proteomes" id="UP000594262"/>
    </source>
</evidence>
<keyword evidence="8" id="KW-0460">Magnesium</keyword>
<dbReference type="GeneID" id="136824725"/>
<reference evidence="11" key="1">
    <citation type="submission" date="2021-01" db="UniProtKB">
        <authorList>
            <consortium name="EnsemblMetazoa"/>
        </authorList>
    </citation>
    <scope>IDENTIFICATION</scope>
</reference>
<dbReference type="InterPro" id="IPR046906">
    <property type="entry name" value="Mab-21_HhH/H2TH-like"/>
</dbReference>
<dbReference type="InterPro" id="IPR024810">
    <property type="entry name" value="MAB21L/cGLR"/>
</dbReference>
<evidence type="ECO:0000256" key="2">
    <source>
        <dbReference type="ARBA" id="ARBA00008307"/>
    </source>
</evidence>
<dbReference type="Gene3D" id="1.10.1410.40">
    <property type="match status" value="1"/>
</dbReference>
<proteinExistence type="inferred from homology"/>
<dbReference type="RefSeq" id="XP_066936803.1">
    <property type="nucleotide sequence ID" value="XM_067080702.1"/>
</dbReference>
<evidence type="ECO:0000259" key="10">
    <source>
        <dbReference type="Pfam" id="PF20266"/>
    </source>
</evidence>
<keyword evidence="3" id="KW-0808">Transferase</keyword>
<keyword evidence="5" id="KW-0479">Metal-binding</keyword>
<comment type="cofactor">
    <cofactor evidence="1">
        <name>Mg(2+)</name>
        <dbReference type="ChEBI" id="CHEBI:18420"/>
    </cofactor>
</comment>
<keyword evidence="4" id="KW-0548">Nucleotidyltransferase</keyword>
<keyword evidence="6" id="KW-0547">Nucleotide-binding</keyword>